<name>R4YX43_9ACTN</name>
<dbReference type="AlphaFoldDB" id="R4YX43"/>
<feature type="compositionally biased region" description="Basic and acidic residues" evidence="1">
    <location>
        <begin position="100"/>
        <end position="111"/>
    </location>
</feature>
<dbReference type="RefSeq" id="WP_012224713.1">
    <property type="nucleotide sequence ID" value="NZ_HG422565.1"/>
</dbReference>
<keyword evidence="3" id="KW-1185">Reference proteome</keyword>
<gene>
    <name evidence="2" type="ORF">BN381_140039</name>
</gene>
<proteinExistence type="predicted"/>
<reference evidence="2 3" key="1">
    <citation type="journal article" date="2013" name="ISME J.">
        <title>Metabolic model for the filamentous 'Candidatus Microthrix parvicella' based on genomic and metagenomic analyses.</title>
        <authorList>
            <person name="Jon McIlroy S."/>
            <person name="Kristiansen R."/>
            <person name="Albertsen M."/>
            <person name="Michael Karst S."/>
            <person name="Rossetti S."/>
            <person name="Lund Nielsen J."/>
            <person name="Tandoi V."/>
            <person name="James Seviour R."/>
            <person name="Nielsen P.H."/>
        </authorList>
    </citation>
    <scope>NUCLEOTIDE SEQUENCE [LARGE SCALE GENOMIC DNA]</scope>
    <source>
        <strain evidence="2 3">RN1</strain>
    </source>
</reference>
<dbReference type="Proteomes" id="UP000018291">
    <property type="component" value="Unassembled WGS sequence"/>
</dbReference>
<comment type="caution">
    <text evidence="2">The sequence shown here is derived from an EMBL/GenBank/DDBJ whole genome shotgun (WGS) entry which is preliminary data.</text>
</comment>
<sequence length="111" mass="11267">MADSLQDAPQALQHAALKAIDAMRGLLDAAEDVVADPRNLEDAVSGVSAWTEKMAATFGGGRGDAEEDGAGQGGAGEGGAGEGGGDDSVDDEADEAATTTRRERLRRIPLD</sequence>
<feature type="region of interest" description="Disordered" evidence="1">
    <location>
        <begin position="58"/>
        <end position="111"/>
    </location>
</feature>
<protein>
    <submittedName>
        <fullName evidence="2">Uncharacterized protein</fullName>
    </submittedName>
</protein>
<organism evidence="2 3">
    <name type="scientific">Candidatus Neomicrothrix parvicella RN1</name>
    <dbReference type="NCBI Taxonomy" id="1229780"/>
    <lineage>
        <taxon>Bacteria</taxon>
        <taxon>Bacillati</taxon>
        <taxon>Actinomycetota</taxon>
        <taxon>Acidimicrobiia</taxon>
        <taxon>Acidimicrobiales</taxon>
        <taxon>Microthrixaceae</taxon>
        <taxon>Candidatus Neomicrothrix</taxon>
    </lineage>
</organism>
<evidence type="ECO:0000313" key="2">
    <source>
        <dbReference type="EMBL" id="CCM62874.1"/>
    </source>
</evidence>
<feature type="compositionally biased region" description="Gly residues" evidence="1">
    <location>
        <begin position="70"/>
        <end position="83"/>
    </location>
</feature>
<evidence type="ECO:0000256" key="1">
    <source>
        <dbReference type="SAM" id="MobiDB-lite"/>
    </source>
</evidence>
<dbReference type="EMBL" id="CANL01000006">
    <property type="protein sequence ID" value="CCM62874.1"/>
    <property type="molecule type" value="Genomic_DNA"/>
</dbReference>
<dbReference type="HOGENOM" id="CLU_2153755_0_0_11"/>
<dbReference type="STRING" id="1229780.BN381_140039"/>
<accession>R4YX43</accession>
<feature type="compositionally biased region" description="Acidic residues" evidence="1">
    <location>
        <begin position="84"/>
        <end position="95"/>
    </location>
</feature>
<evidence type="ECO:0000313" key="3">
    <source>
        <dbReference type="Proteomes" id="UP000018291"/>
    </source>
</evidence>